<accession>A0A125W2U0</accession>
<comment type="caution">
    <text evidence="2">The sequence shown here is derived from an EMBL/GenBank/DDBJ whole genome shotgun (WGS) entry which is preliminary data.</text>
</comment>
<name>A0A125W2U0_ENTFL</name>
<feature type="domain" description="DUF3298" evidence="1">
    <location>
        <begin position="196"/>
        <end position="279"/>
    </location>
</feature>
<dbReference type="Pfam" id="PF11738">
    <property type="entry name" value="DUF3298"/>
    <property type="match status" value="1"/>
</dbReference>
<protein>
    <submittedName>
        <fullName evidence="2">Anti-sigma-V factor RsiV</fullName>
    </submittedName>
</protein>
<dbReference type="Gene3D" id="3.30.565.40">
    <property type="entry name" value="Fervidobacterium nodosum Rt17-B1 like"/>
    <property type="match status" value="1"/>
</dbReference>
<dbReference type="EMBL" id="AEBR01000095">
    <property type="protein sequence ID" value="EFM81720.1"/>
    <property type="molecule type" value="Genomic_DNA"/>
</dbReference>
<organism evidence="2 3">
    <name type="scientific">Enterococcus faecalis TX4248</name>
    <dbReference type="NCBI Taxonomy" id="749495"/>
    <lineage>
        <taxon>Bacteria</taxon>
        <taxon>Bacillati</taxon>
        <taxon>Bacillota</taxon>
        <taxon>Bacilli</taxon>
        <taxon>Lactobacillales</taxon>
        <taxon>Enterococcaceae</taxon>
        <taxon>Enterococcus</taxon>
    </lineage>
</organism>
<dbReference type="InterPro" id="IPR021729">
    <property type="entry name" value="DUF3298"/>
</dbReference>
<evidence type="ECO:0000313" key="3">
    <source>
        <dbReference type="Proteomes" id="UP000004846"/>
    </source>
</evidence>
<dbReference type="RefSeq" id="WP_002402522.1">
    <property type="nucleotide sequence ID" value="NZ_GL454482.1"/>
</dbReference>
<dbReference type="Proteomes" id="UP000004846">
    <property type="component" value="Unassembled WGS sequence"/>
</dbReference>
<gene>
    <name evidence="2" type="primary">rsiV</name>
    <name evidence="2" type="ORF">HMPREF9498_02605</name>
</gene>
<evidence type="ECO:0000259" key="1">
    <source>
        <dbReference type="Pfam" id="PF11738"/>
    </source>
</evidence>
<dbReference type="HOGENOM" id="CLU_049430_0_0_9"/>
<dbReference type="Gene3D" id="3.90.640.20">
    <property type="entry name" value="Heat-shock cognate protein, ATPase"/>
    <property type="match status" value="1"/>
</dbReference>
<proteinExistence type="predicted"/>
<evidence type="ECO:0000313" key="2">
    <source>
        <dbReference type="EMBL" id="EFM81720.1"/>
    </source>
</evidence>
<dbReference type="InterPro" id="IPR037126">
    <property type="entry name" value="PdaC/RsiV-like_sf"/>
</dbReference>
<reference evidence="2 3" key="1">
    <citation type="submission" date="2010-07" db="EMBL/GenBank/DDBJ databases">
        <authorList>
            <person name="Sid Ahmed O."/>
        </authorList>
    </citation>
    <scope>NUCLEOTIDE SEQUENCE [LARGE SCALE GENOMIC DNA]</scope>
    <source>
        <strain evidence="2 3">TX4248</strain>
    </source>
</reference>
<dbReference type="AlphaFoldDB" id="A0A125W2U0"/>
<sequence length="294" mass="33885">MEDFVKSVVKNFSKEYRQQPLPTDLQAEVKARFHKEKKRYTWLRFRNRSLQSSLVVACGFVFSVNLFPGFSEAARNIPVLDKIVQLVTIKTLTAKKQESEVNIDVPKIQTSQESSVADTLNKKYLKEAQTEFQQVKGQLFDGSRVSVTGDYEKVVDDRRFLVVKRTFTEIKGSSATTTKYDTIDKRANVVVSLPLIFKNDFYIDVISSEIKQQIADQMKNDSNKIYWSEKEDAPSDVQPFKKIKKDQPFYINEKHQLVIVFPQGEIAPYYMGTPEFVIPNQVIENELAAPNYLK</sequence>